<gene>
    <name evidence="2" type="ORF">AMORRO_LOCUS1772</name>
</gene>
<feature type="compositionally biased region" description="Basic residues" evidence="1">
    <location>
        <begin position="113"/>
        <end position="123"/>
    </location>
</feature>
<reference evidence="2" key="1">
    <citation type="submission" date="2021-06" db="EMBL/GenBank/DDBJ databases">
        <authorList>
            <person name="Kallberg Y."/>
            <person name="Tangrot J."/>
            <person name="Rosling A."/>
        </authorList>
    </citation>
    <scope>NUCLEOTIDE SEQUENCE</scope>
    <source>
        <strain evidence="2">CL551</strain>
    </source>
</reference>
<feature type="region of interest" description="Disordered" evidence="1">
    <location>
        <begin position="100"/>
        <end position="124"/>
    </location>
</feature>
<name>A0A9N8VWT5_9GLOM</name>
<evidence type="ECO:0000313" key="3">
    <source>
        <dbReference type="Proteomes" id="UP000789342"/>
    </source>
</evidence>
<organism evidence="2 3">
    <name type="scientific">Acaulospora morrowiae</name>
    <dbReference type="NCBI Taxonomy" id="94023"/>
    <lineage>
        <taxon>Eukaryota</taxon>
        <taxon>Fungi</taxon>
        <taxon>Fungi incertae sedis</taxon>
        <taxon>Mucoromycota</taxon>
        <taxon>Glomeromycotina</taxon>
        <taxon>Glomeromycetes</taxon>
        <taxon>Diversisporales</taxon>
        <taxon>Acaulosporaceae</taxon>
        <taxon>Acaulospora</taxon>
    </lineage>
</organism>
<accession>A0A9N8VWT5</accession>
<feature type="compositionally biased region" description="Basic and acidic residues" evidence="1">
    <location>
        <begin position="103"/>
        <end position="112"/>
    </location>
</feature>
<protein>
    <submittedName>
        <fullName evidence="2">11865_t:CDS:1</fullName>
    </submittedName>
</protein>
<evidence type="ECO:0000313" key="2">
    <source>
        <dbReference type="EMBL" id="CAG8469136.1"/>
    </source>
</evidence>
<dbReference type="AlphaFoldDB" id="A0A9N8VWT5"/>
<proteinExistence type="predicted"/>
<keyword evidence="3" id="KW-1185">Reference proteome</keyword>
<evidence type="ECO:0000256" key="1">
    <source>
        <dbReference type="SAM" id="MobiDB-lite"/>
    </source>
</evidence>
<dbReference type="Proteomes" id="UP000789342">
    <property type="component" value="Unassembled WGS sequence"/>
</dbReference>
<comment type="caution">
    <text evidence="2">The sequence shown here is derived from an EMBL/GenBank/DDBJ whole genome shotgun (WGS) entry which is preliminary data.</text>
</comment>
<sequence length="169" mass="19190">MSVYDQQNDERLGNCKNIAFKRDLKEERLTHTGHVIGVSPTAFRFDANTRAIHTLPLNHAKLDDKQNIPLTPNLCSHAFTHRKCPVNGNENIRLHAGGTYVSNDERSGESRRRASSKCGKRKASLFDTNDSKKLNTDIRKTTENKRICVPGLRRKHFVPITFTGNCMQM</sequence>
<dbReference type="EMBL" id="CAJVPV010000681">
    <property type="protein sequence ID" value="CAG8469136.1"/>
    <property type="molecule type" value="Genomic_DNA"/>
</dbReference>